<feature type="transmembrane region" description="Helical" evidence="1">
    <location>
        <begin position="37"/>
        <end position="56"/>
    </location>
</feature>
<dbReference type="EMBL" id="QGNW01001119">
    <property type="protein sequence ID" value="RVW55064.1"/>
    <property type="molecule type" value="Genomic_DNA"/>
</dbReference>
<keyword evidence="1" id="KW-1133">Transmembrane helix</keyword>
<keyword evidence="1" id="KW-0812">Transmembrane</keyword>
<keyword evidence="1" id="KW-0472">Membrane</keyword>
<name>A0A438F4Y3_VITVI</name>
<proteinExistence type="predicted"/>
<dbReference type="InterPro" id="IPR004147">
    <property type="entry name" value="ABC1_dom"/>
</dbReference>
<dbReference type="Pfam" id="PF03109">
    <property type="entry name" value="ABC1"/>
    <property type="match status" value="1"/>
</dbReference>
<sequence length="98" mass="10595">MAGSSSPFPSETAISIVEEELGAPVGDIFDQFDYEPIAAAVLVVLTPVFLLILATVEMNLGSYEVQNLFKLEKNDIIVRIKSSPWGVVIVSSGNINLR</sequence>
<evidence type="ECO:0000313" key="3">
    <source>
        <dbReference type="EMBL" id="RVW55064.1"/>
    </source>
</evidence>
<comment type="caution">
    <text evidence="3">The sequence shown here is derived from an EMBL/GenBank/DDBJ whole genome shotgun (WGS) entry which is preliminary data.</text>
</comment>
<dbReference type="GO" id="GO:0016301">
    <property type="term" value="F:kinase activity"/>
    <property type="evidence" value="ECO:0007669"/>
    <property type="project" value="UniProtKB-KW"/>
</dbReference>
<evidence type="ECO:0000256" key="1">
    <source>
        <dbReference type="SAM" id="Phobius"/>
    </source>
</evidence>
<feature type="domain" description="ABC1 atypical kinase-like" evidence="2">
    <location>
        <begin position="6"/>
        <end position="41"/>
    </location>
</feature>
<evidence type="ECO:0000313" key="4">
    <source>
        <dbReference type="Proteomes" id="UP000288805"/>
    </source>
</evidence>
<keyword evidence="3" id="KW-0808">Transferase</keyword>
<dbReference type="AlphaFoldDB" id="A0A438F4Y3"/>
<reference evidence="3 4" key="1">
    <citation type="journal article" date="2018" name="PLoS Genet.">
        <title>Population sequencing reveals clonal diversity and ancestral inbreeding in the grapevine cultivar Chardonnay.</title>
        <authorList>
            <person name="Roach M.J."/>
            <person name="Johnson D.L."/>
            <person name="Bohlmann J."/>
            <person name="van Vuuren H.J."/>
            <person name="Jones S.J."/>
            <person name="Pretorius I.S."/>
            <person name="Schmidt S.A."/>
            <person name="Borneman A.R."/>
        </authorList>
    </citation>
    <scope>NUCLEOTIDE SEQUENCE [LARGE SCALE GENOMIC DNA]</scope>
    <source>
        <strain evidence="4">cv. Chardonnay</strain>
        <tissue evidence="3">Leaf</tissue>
    </source>
</reference>
<organism evidence="3 4">
    <name type="scientific">Vitis vinifera</name>
    <name type="common">Grape</name>
    <dbReference type="NCBI Taxonomy" id="29760"/>
    <lineage>
        <taxon>Eukaryota</taxon>
        <taxon>Viridiplantae</taxon>
        <taxon>Streptophyta</taxon>
        <taxon>Embryophyta</taxon>
        <taxon>Tracheophyta</taxon>
        <taxon>Spermatophyta</taxon>
        <taxon>Magnoliopsida</taxon>
        <taxon>eudicotyledons</taxon>
        <taxon>Gunneridae</taxon>
        <taxon>Pentapetalae</taxon>
        <taxon>rosids</taxon>
        <taxon>Vitales</taxon>
        <taxon>Vitaceae</taxon>
        <taxon>Viteae</taxon>
        <taxon>Vitis</taxon>
    </lineage>
</organism>
<protein>
    <submittedName>
        <fullName evidence="3">Protein activity of BC1 complex kinase 8, chloroplastic</fullName>
    </submittedName>
</protein>
<accession>A0A438F4Y3</accession>
<evidence type="ECO:0000259" key="2">
    <source>
        <dbReference type="Pfam" id="PF03109"/>
    </source>
</evidence>
<keyword evidence="3" id="KW-0418">Kinase</keyword>
<gene>
    <name evidence="3" type="primary">ABC1K8_3</name>
    <name evidence="3" type="ORF">CK203_066960</name>
</gene>
<dbReference type="Proteomes" id="UP000288805">
    <property type="component" value="Unassembled WGS sequence"/>
</dbReference>